<dbReference type="SUPFAM" id="SSF51445">
    <property type="entry name" value="(Trans)glycosidases"/>
    <property type="match status" value="1"/>
</dbReference>
<dbReference type="PROSITE" id="PS00512">
    <property type="entry name" value="ALPHA_GALACTOSIDASE"/>
    <property type="match status" value="1"/>
</dbReference>
<evidence type="ECO:0000256" key="4">
    <source>
        <dbReference type="ARBA" id="ARBA00022801"/>
    </source>
</evidence>
<keyword evidence="6 10" id="KW-1015">Disulfide bond</keyword>
<dbReference type="Pfam" id="PF16499">
    <property type="entry name" value="Melibiase_2"/>
    <property type="match status" value="2"/>
</dbReference>
<name>A0ABN9KQ22_9NEOB</name>
<dbReference type="InterPro" id="IPR000111">
    <property type="entry name" value="Glyco_hydro_27/36_CS"/>
</dbReference>
<comment type="subunit">
    <text evidence="3 10">Homodimer.</text>
</comment>
<dbReference type="Gene3D" id="3.20.20.70">
    <property type="entry name" value="Aldolase class I"/>
    <property type="match status" value="1"/>
</dbReference>
<evidence type="ECO:0000259" key="11">
    <source>
        <dbReference type="Pfam" id="PF17450"/>
    </source>
</evidence>
<comment type="subcellular location">
    <subcellularLocation>
        <location evidence="1">Lysosome</location>
    </subcellularLocation>
</comment>
<protein>
    <recommendedName>
        <fullName evidence="10">Alpha-galactosidase</fullName>
        <ecNumber evidence="10">3.2.1.-</ecNumber>
    </recommendedName>
</protein>
<evidence type="ECO:0000256" key="7">
    <source>
        <dbReference type="ARBA" id="ARBA00023180"/>
    </source>
</evidence>
<sequence length="422" mass="47537">MGSMNLAASADTTPLNNKKSRLQDYYYFLIDFGLIFSSEELIKRIADKMVDSGWRDLGYVYISIDDCWTLKQRDSSGRLQPDPKRFPSGIKALADYVSTICRTNGRGIYDDDMIFYVLQLHARGLKLGIYGDMGNYTCGGYPGTTLDTIKIDAETFAKWEVDMLKFDGCYSNSNEKALGYPKMSAALNATGRPILYSCSWPAYEGGLPPKVNYTLLGEICNMWRNYGDIQDSWESVLNIIEWFADNQDNLQSAAGPGRWNDPDMLIVGNFGLSYEQSKSQLAIWAILAAPLIMSNDLRTISQDAKELLQNRLMIYINQDPLGKQGARIAKVGSLEVWRRELTDEQYAVAVLNTGTDGLPKRFITSLTQMNITKCEFGYKVYDVFEKEYLGTFKPQKTFPMSINPSGVVMLFVRPAAMPDHPL</sequence>
<dbReference type="PANTHER" id="PTHR11452:SF93">
    <property type="entry name" value="ALPHA-GALACTOSIDASE"/>
    <property type="match status" value="1"/>
</dbReference>
<dbReference type="InterPro" id="IPR013785">
    <property type="entry name" value="Aldolase_TIM"/>
</dbReference>
<reference evidence="12" key="1">
    <citation type="submission" date="2023-07" db="EMBL/GenBank/DDBJ databases">
        <authorList>
            <person name="Stuckert A."/>
        </authorList>
    </citation>
    <scope>NUCLEOTIDE SEQUENCE</scope>
</reference>
<evidence type="ECO:0000256" key="5">
    <source>
        <dbReference type="ARBA" id="ARBA00023098"/>
    </source>
</evidence>
<feature type="domain" description="Alpha galactosidase A C-terminal" evidence="11">
    <location>
        <begin position="322"/>
        <end position="406"/>
    </location>
</feature>
<dbReference type="InterPro" id="IPR017853">
    <property type="entry name" value="GH"/>
</dbReference>
<dbReference type="Gene3D" id="2.60.40.1180">
    <property type="entry name" value="Golgi alpha-mannosidase II"/>
    <property type="match status" value="1"/>
</dbReference>
<dbReference type="CDD" id="cd14792">
    <property type="entry name" value="GH27"/>
    <property type="match status" value="1"/>
</dbReference>
<dbReference type="SUPFAM" id="SSF51011">
    <property type="entry name" value="Glycosyl hydrolase domain"/>
    <property type="match status" value="1"/>
</dbReference>
<gene>
    <name evidence="12" type="ORF">RIMI_LOCUS969317</name>
</gene>
<dbReference type="EMBL" id="CAUEEQ010001225">
    <property type="protein sequence ID" value="CAJ0919264.1"/>
    <property type="molecule type" value="Genomic_DNA"/>
</dbReference>
<evidence type="ECO:0000256" key="9">
    <source>
        <dbReference type="ARBA" id="ARBA00023295"/>
    </source>
</evidence>
<dbReference type="PRINTS" id="PR00740">
    <property type="entry name" value="GLHYDRLASE27"/>
</dbReference>
<dbReference type="EC" id="3.2.1.-" evidence="10"/>
<keyword evidence="9 10" id="KW-0326">Glycosidase</keyword>
<organism evidence="12 13">
    <name type="scientific">Ranitomeya imitator</name>
    <name type="common">mimic poison frog</name>
    <dbReference type="NCBI Taxonomy" id="111125"/>
    <lineage>
        <taxon>Eukaryota</taxon>
        <taxon>Metazoa</taxon>
        <taxon>Chordata</taxon>
        <taxon>Craniata</taxon>
        <taxon>Vertebrata</taxon>
        <taxon>Euteleostomi</taxon>
        <taxon>Amphibia</taxon>
        <taxon>Batrachia</taxon>
        <taxon>Anura</taxon>
        <taxon>Neobatrachia</taxon>
        <taxon>Hyloidea</taxon>
        <taxon>Dendrobatidae</taxon>
        <taxon>Dendrobatinae</taxon>
        <taxon>Ranitomeya</taxon>
    </lineage>
</organism>
<evidence type="ECO:0000256" key="2">
    <source>
        <dbReference type="ARBA" id="ARBA00009743"/>
    </source>
</evidence>
<evidence type="ECO:0000256" key="8">
    <source>
        <dbReference type="ARBA" id="ARBA00023228"/>
    </source>
</evidence>
<evidence type="ECO:0000313" key="12">
    <source>
        <dbReference type="EMBL" id="CAJ0919264.1"/>
    </source>
</evidence>
<comment type="caution">
    <text evidence="12">The sequence shown here is derived from an EMBL/GenBank/DDBJ whole genome shotgun (WGS) entry which is preliminary data.</text>
</comment>
<proteinExistence type="inferred from homology"/>
<keyword evidence="4 10" id="KW-0378">Hydrolase</keyword>
<evidence type="ECO:0000256" key="10">
    <source>
        <dbReference type="RuleBase" id="RU361168"/>
    </source>
</evidence>
<evidence type="ECO:0000256" key="1">
    <source>
        <dbReference type="ARBA" id="ARBA00004371"/>
    </source>
</evidence>
<dbReference type="InterPro" id="IPR002241">
    <property type="entry name" value="Glyco_hydro_27"/>
</dbReference>
<accession>A0ABN9KQ22</accession>
<evidence type="ECO:0000313" key="13">
    <source>
        <dbReference type="Proteomes" id="UP001176940"/>
    </source>
</evidence>
<dbReference type="InterPro" id="IPR013780">
    <property type="entry name" value="Glyco_hydro_b"/>
</dbReference>
<evidence type="ECO:0000256" key="6">
    <source>
        <dbReference type="ARBA" id="ARBA00023157"/>
    </source>
</evidence>
<dbReference type="InterPro" id="IPR035373">
    <property type="entry name" value="Melibiase/NAGA_C"/>
</dbReference>
<dbReference type="PANTHER" id="PTHR11452">
    <property type="entry name" value="ALPHA-GALACTOSIDASE/ALPHA-N-ACETYLGALACTOSAMINIDASE"/>
    <property type="match status" value="1"/>
</dbReference>
<comment type="similarity">
    <text evidence="2 10">Belongs to the glycosyl hydrolase 27 family.</text>
</comment>
<evidence type="ECO:0000256" key="3">
    <source>
        <dbReference type="ARBA" id="ARBA00011738"/>
    </source>
</evidence>
<keyword evidence="5" id="KW-0443">Lipid metabolism</keyword>
<keyword evidence="7" id="KW-0325">Glycoprotein</keyword>
<keyword evidence="8" id="KW-0458">Lysosome</keyword>
<keyword evidence="13" id="KW-1185">Reference proteome</keyword>
<dbReference type="Pfam" id="PF17450">
    <property type="entry name" value="Melibiase_2_C"/>
    <property type="match status" value="1"/>
</dbReference>
<dbReference type="Proteomes" id="UP001176940">
    <property type="component" value="Unassembled WGS sequence"/>
</dbReference>